<comment type="caution">
    <text evidence="8">The sequence shown here is derived from an EMBL/GenBank/DDBJ whole genome shotgun (WGS) entry which is preliminary data.</text>
</comment>
<feature type="transmembrane region" description="Helical" evidence="6">
    <location>
        <begin position="368"/>
        <end position="387"/>
    </location>
</feature>
<dbReference type="Gene3D" id="1.20.1250.20">
    <property type="entry name" value="MFS general substrate transporter like domains"/>
    <property type="match status" value="1"/>
</dbReference>
<feature type="domain" description="Major facilitator superfamily (MFS) profile" evidence="7">
    <location>
        <begin position="32"/>
        <end position="482"/>
    </location>
</feature>
<feature type="transmembrane region" description="Helical" evidence="6">
    <location>
        <begin position="341"/>
        <end position="361"/>
    </location>
</feature>
<dbReference type="InterPro" id="IPR005829">
    <property type="entry name" value="Sugar_transporter_CS"/>
</dbReference>
<dbReference type="InterPro" id="IPR036259">
    <property type="entry name" value="MFS_trans_sf"/>
</dbReference>
<gene>
    <name evidence="8" type="ORF">AB6A68_02885</name>
</gene>
<protein>
    <submittedName>
        <fullName evidence="8">MFS transporter</fullName>
    </submittedName>
</protein>
<dbReference type="SUPFAM" id="SSF103473">
    <property type="entry name" value="MFS general substrate transporter"/>
    <property type="match status" value="1"/>
</dbReference>
<feature type="transmembrane region" description="Helical" evidence="6">
    <location>
        <begin position="305"/>
        <end position="329"/>
    </location>
</feature>
<dbReference type="PANTHER" id="PTHR23511">
    <property type="entry name" value="SYNAPTIC VESICLE GLYCOPROTEIN 2"/>
    <property type="match status" value="1"/>
</dbReference>
<evidence type="ECO:0000256" key="2">
    <source>
        <dbReference type="ARBA" id="ARBA00022448"/>
    </source>
</evidence>
<feature type="transmembrane region" description="Helical" evidence="6">
    <location>
        <begin position="25"/>
        <end position="45"/>
    </location>
</feature>
<feature type="transmembrane region" description="Helical" evidence="6">
    <location>
        <begin position="164"/>
        <end position="189"/>
    </location>
</feature>
<feature type="transmembrane region" description="Helical" evidence="6">
    <location>
        <begin position="457"/>
        <end position="478"/>
    </location>
</feature>
<evidence type="ECO:0000256" key="4">
    <source>
        <dbReference type="ARBA" id="ARBA00022989"/>
    </source>
</evidence>
<dbReference type="InterPro" id="IPR020846">
    <property type="entry name" value="MFS_dom"/>
</dbReference>
<accession>A0ABV3Y067</accession>
<evidence type="ECO:0000256" key="6">
    <source>
        <dbReference type="SAM" id="Phobius"/>
    </source>
</evidence>
<sequence length="490" mass="52888">MLDESNTTSKETGAEVVARLNRIPIWSLSWLFIGVIGVGFLFTFFDIFDINVSFIETCTEIVRSCTPATASSIDYLGLAVTLNLVGYVIGTLLLSPLADRFGRRDMLLVTMLITGIGSAVTGFTNNLVAFDIARLITGLGIGADLAIVNTYINEVAPSRQRARFTSIIFLMSALGAFFGIWLGLLLTTPSTKFPLGLPFAMAGPSFTDGWRVMYFIGAALALVGLSLRFQLPESPRWLVGQGRVEEAERIVSRMEKRASRTASLPELTQNDRAIARASLEASDIRHTFSSYTTIFSSAIYRRRTILLLVVWLLAYVTVYAVASGLTSFLVTLKFAPPEAGMIAAIGTFGFIACVVFAAIFGDRLERKVWMPISAVLTLVGALFIALAGDHVGLSFLGSAILFAGFNLWVPMAYTWTTENFPTRARTTGFAIVDGIGHLGGGLGILIIAPILPHVNKVEAVVLISGFLIVASIIAQFGVKTKGMALEEIAP</sequence>
<feature type="transmembrane region" description="Helical" evidence="6">
    <location>
        <begin position="209"/>
        <end position="227"/>
    </location>
</feature>
<dbReference type="RefSeq" id="WP_369084205.1">
    <property type="nucleotide sequence ID" value="NZ_JBFSHR010000006.1"/>
</dbReference>
<dbReference type="Pfam" id="PF00083">
    <property type="entry name" value="Sugar_tr"/>
    <property type="match status" value="1"/>
</dbReference>
<feature type="transmembrane region" description="Helical" evidence="6">
    <location>
        <begin position="106"/>
        <end position="126"/>
    </location>
</feature>
<keyword evidence="9" id="KW-1185">Reference proteome</keyword>
<evidence type="ECO:0000256" key="1">
    <source>
        <dbReference type="ARBA" id="ARBA00004651"/>
    </source>
</evidence>
<dbReference type="PROSITE" id="PS50850">
    <property type="entry name" value="MFS"/>
    <property type="match status" value="1"/>
</dbReference>
<name>A0ABV3Y067_9ACTN</name>
<evidence type="ECO:0000256" key="5">
    <source>
        <dbReference type="ARBA" id="ARBA00023136"/>
    </source>
</evidence>
<keyword evidence="5 6" id="KW-0472">Membrane</keyword>
<evidence type="ECO:0000313" key="8">
    <source>
        <dbReference type="EMBL" id="MEX6428785.1"/>
    </source>
</evidence>
<reference evidence="8 9" key="1">
    <citation type="submission" date="2024-07" db="EMBL/GenBank/DDBJ databases">
        <title>Draft Genome Sequence of Ferrimicrobium acidiphilum Strain YE2023, Isolated from a Pulp of Bioleach Reactor.</title>
        <authorList>
            <person name="Elkina Y.A."/>
            <person name="Bulaeva A.G."/>
            <person name="Beletsky A.V."/>
            <person name="Mardanov A.V."/>
        </authorList>
    </citation>
    <scope>NUCLEOTIDE SEQUENCE [LARGE SCALE GENOMIC DNA]</scope>
    <source>
        <strain evidence="8 9">YE2023</strain>
    </source>
</reference>
<keyword evidence="3 6" id="KW-0812">Transmembrane</keyword>
<evidence type="ECO:0000313" key="9">
    <source>
        <dbReference type="Proteomes" id="UP001560267"/>
    </source>
</evidence>
<dbReference type="PROSITE" id="PS00217">
    <property type="entry name" value="SUGAR_TRANSPORT_2"/>
    <property type="match status" value="1"/>
</dbReference>
<dbReference type="Proteomes" id="UP001560267">
    <property type="component" value="Unassembled WGS sequence"/>
</dbReference>
<evidence type="ECO:0000256" key="3">
    <source>
        <dbReference type="ARBA" id="ARBA00022692"/>
    </source>
</evidence>
<feature type="transmembrane region" description="Helical" evidence="6">
    <location>
        <begin position="393"/>
        <end position="415"/>
    </location>
</feature>
<dbReference type="PANTHER" id="PTHR23511:SF34">
    <property type="entry name" value="SYNAPTIC VESICLE GLYCOPROTEIN 2"/>
    <property type="match status" value="1"/>
</dbReference>
<dbReference type="InterPro" id="IPR005828">
    <property type="entry name" value="MFS_sugar_transport-like"/>
</dbReference>
<feature type="transmembrane region" description="Helical" evidence="6">
    <location>
        <begin position="75"/>
        <end position="94"/>
    </location>
</feature>
<organism evidence="8 9">
    <name type="scientific">Ferrimicrobium acidiphilum</name>
    <dbReference type="NCBI Taxonomy" id="121039"/>
    <lineage>
        <taxon>Bacteria</taxon>
        <taxon>Bacillati</taxon>
        <taxon>Actinomycetota</taxon>
        <taxon>Acidimicrobiia</taxon>
        <taxon>Acidimicrobiales</taxon>
        <taxon>Acidimicrobiaceae</taxon>
        <taxon>Ferrimicrobium</taxon>
    </lineage>
</organism>
<dbReference type="CDD" id="cd17316">
    <property type="entry name" value="MFS_SV2_like"/>
    <property type="match status" value="1"/>
</dbReference>
<evidence type="ECO:0000259" key="7">
    <source>
        <dbReference type="PROSITE" id="PS50850"/>
    </source>
</evidence>
<keyword evidence="4 6" id="KW-1133">Transmembrane helix</keyword>
<proteinExistence type="predicted"/>
<dbReference type="EMBL" id="JBFSHR010000006">
    <property type="protein sequence ID" value="MEX6428785.1"/>
    <property type="molecule type" value="Genomic_DNA"/>
</dbReference>
<keyword evidence="2" id="KW-0813">Transport</keyword>
<comment type="subcellular location">
    <subcellularLocation>
        <location evidence="1">Cell membrane</location>
        <topology evidence="1">Multi-pass membrane protein</topology>
    </subcellularLocation>
</comment>
<feature type="transmembrane region" description="Helical" evidence="6">
    <location>
        <begin position="427"/>
        <end position="451"/>
    </location>
</feature>
<dbReference type="PROSITE" id="PS00216">
    <property type="entry name" value="SUGAR_TRANSPORT_1"/>
    <property type="match status" value="1"/>
</dbReference>